<dbReference type="GO" id="GO:0008194">
    <property type="term" value="F:UDP-glycosyltransferase activity"/>
    <property type="evidence" value="ECO:0007669"/>
    <property type="project" value="InterPro"/>
</dbReference>
<dbReference type="Proteomes" id="UP000737018">
    <property type="component" value="Unassembled WGS sequence"/>
</dbReference>
<dbReference type="FunFam" id="3.40.50.2000:FF:000051">
    <property type="entry name" value="Glycosyltransferase"/>
    <property type="match status" value="1"/>
</dbReference>
<dbReference type="AlphaFoldDB" id="A0A8J4W0I5"/>
<evidence type="ECO:0000256" key="5">
    <source>
        <dbReference type="RuleBase" id="RU362057"/>
    </source>
</evidence>
<dbReference type="CDD" id="cd03784">
    <property type="entry name" value="GT1_Gtf-like"/>
    <property type="match status" value="1"/>
</dbReference>
<dbReference type="PROSITE" id="PS00375">
    <property type="entry name" value="UDPGT"/>
    <property type="match status" value="1"/>
</dbReference>
<dbReference type="SUPFAM" id="SSF53756">
    <property type="entry name" value="UDP-Glycosyltransferase/glycogen phosphorylase"/>
    <property type="match status" value="1"/>
</dbReference>
<evidence type="ECO:0000256" key="3">
    <source>
        <dbReference type="ARBA" id="ARBA00022679"/>
    </source>
</evidence>
<sequence>MEHTQQSSPHNHVAIVPSPGMGHLIPLVELAKRLVLHHDFFVTFIITTDDGSSMKPQKAVLESLPDSISSIFLPPVNFDDLSEDVKIETRIALSLTRSLPALRDSIKVLADSTRLVAFVVDVFGFDVLDVAEECGVSSYIFFTVNAMSLLLGFYIPELDERFSCEYRDLPEPVKLSGCVPIHGSDLPDPMQDRKNVAYERMLFSVKQVHLAAGIMVNSFMDLEPGAFKALNEVGEGKPPVYPVGPLVQSGSDRGVDESECLRWLDKQPNGSVLYVSFGSGGTLSHEQVNELALGLEMSGQRFLWVVRSPHETAANASFFSVQSIKSPFDFLPKGFLERTKDVGLVVPSWAPQIHVLSHGSTGGFLSHCGWNSVLESIVNGVPLIAWPLYAEQRMNATLLADDLKVAFRVKVNDKGLVGHKDVASYARSLIEGEEGESLRNKMKELKNAAEKALSKDGSFMKSLAEVAKLWKRDKK</sequence>
<dbReference type="Pfam" id="PF00201">
    <property type="entry name" value="UDPGT"/>
    <property type="match status" value="1"/>
</dbReference>
<comment type="caution">
    <text evidence="6">The sequence shown here is derived from an EMBL/GenBank/DDBJ whole genome shotgun (WGS) entry which is preliminary data.</text>
</comment>
<evidence type="ECO:0000313" key="7">
    <source>
        <dbReference type="Proteomes" id="UP000737018"/>
    </source>
</evidence>
<dbReference type="Gene3D" id="3.40.50.2000">
    <property type="entry name" value="Glycogen Phosphorylase B"/>
    <property type="match status" value="2"/>
</dbReference>
<evidence type="ECO:0000313" key="6">
    <source>
        <dbReference type="EMBL" id="KAF3964991.1"/>
    </source>
</evidence>
<protein>
    <recommendedName>
        <fullName evidence="5">Glycosyltransferase</fullName>
        <ecNumber evidence="5">2.4.1.-</ecNumber>
    </recommendedName>
</protein>
<comment type="similarity">
    <text evidence="1 4">Belongs to the UDP-glycosyltransferase family.</text>
</comment>
<dbReference type="EMBL" id="JRKL02001278">
    <property type="protein sequence ID" value="KAF3964991.1"/>
    <property type="molecule type" value="Genomic_DNA"/>
</dbReference>
<reference evidence="6" key="1">
    <citation type="submission" date="2020-03" db="EMBL/GenBank/DDBJ databases">
        <title>Castanea mollissima Vanexum genome sequencing.</title>
        <authorList>
            <person name="Staton M."/>
        </authorList>
    </citation>
    <scope>NUCLEOTIDE SEQUENCE</scope>
    <source>
        <tissue evidence="6">Leaf</tissue>
    </source>
</reference>
<evidence type="ECO:0000256" key="2">
    <source>
        <dbReference type="ARBA" id="ARBA00022676"/>
    </source>
</evidence>
<keyword evidence="2 4" id="KW-0328">Glycosyltransferase</keyword>
<dbReference type="OrthoDB" id="5835829at2759"/>
<accession>A0A8J4W0I5</accession>
<gene>
    <name evidence="6" type="ORF">CMV_010781</name>
</gene>
<proteinExistence type="inferred from homology"/>
<keyword evidence="7" id="KW-1185">Reference proteome</keyword>
<evidence type="ECO:0000256" key="1">
    <source>
        <dbReference type="ARBA" id="ARBA00009995"/>
    </source>
</evidence>
<dbReference type="PANTHER" id="PTHR48046:SF6">
    <property type="entry name" value="GLYCOSYLTRANSFERASE"/>
    <property type="match status" value="1"/>
</dbReference>
<dbReference type="InterPro" id="IPR002213">
    <property type="entry name" value="UDP_glucos_trans"/>
</dbReference>
<organism evidence="6 7">
    <name type="scientific">Castanea mollissima</name>
    <name type="common">Chinese chestnut</name>
    <dbReference type="NCBI Taxonomy" id="60419"/>
    <lineage>
        <taxon>Eukaryota</taxon>
        <taxon>Viridiplantae</taxon>
        <taxon>Streptophyta</taxon>
        <taxon>Embryophyta</taxon>
        <taxon>Tracheophyta</taxon>
        <taxon>Spermatophyta</taxon>
        <taxon>Magnoliopsida</taxon>
        <taxon>eudicotyledons</taxon>
        <taxon>Gunneridae</taxon>
        <taxon>Pentapetalae</taxon>
        <taxon>rosids</taxon>
        <taxon>fabids</taxon>
        <taxon>Fagales</taxon>
        <taxon>Fagaceae</taxon>
        <taxon>Castanea</taxon>
    </lineage>
</organism>
<dbReference type="EC" id="2.4.1.-" evidence="5"/>
<dbReference type="FunFam" id="3.40.50.2000:FF:000054">
    <property type="entry name" value="Glycosyltransferase"/>
    <property type="match status" value="1"/>
</dbReference>
<dbReference type="InterPro" id="IPR035595">
    <property type="entry name" value="UDP_glycos_trans_CS"/>
</dbReference>
<dbReference type="PANTHER" id="PTHR48046">
    <property type="entry name" value="UDP-GLYCOSYLTRANSFERASE 72E1"/>
    <property type="match status" value="1"/>
</dbReference>
<name>A0A8J4W0I5_9ROSI</name>
<evidence type="ECO:0000256" key="4">
    <source>
        <dbReference type="RuleBase" id="RU003718"/>
    </source>
</evidence>
<keyword evidence="3 4" id="KW-0808">Transferase</keyword>